<name>A0ABS7MKJ6_9ACTN</name>
<evidence type="ECO:0000313" key="2">
    <source>
        <dbReference type="Proteomes" id="UP000700908"/>
    </source>
</evidence>
<protein>
    <submittedName>
        <fullName evidence="1">DUF5028 domain-containing protein</fullName>
    </submittedName>
</protein>
<evidence type="ECO:0000313" key="1">
    <source>
        <dbReference type="EMBL" id="MBY4797894.1"/>
    </source>
</evidence>
<reference evidence="1 2" key="1">
    <citation type="submission" date="2021-08" db="EMBL/GenBank/DDBJ databases">
        <title>Collinsella faecalis sp. nov. isolated from swine faeces.</title>
        <authorList>
            <person name="Oh B.S."/>
            <person name="Lee J.H."/>
        </authorList>
    </citation>
    <scope>NUCLEOTIDE SEQUENCE [LARGE SCALE GENOMIC DNA]</scope>
    <source>
        <strain evidence="1 2">AGMB00827</strain>
    </source>
</reference>
<proteinExistence type="predicted"/>
<gene>
    <name evidence="1" type="ORF">K6V98_05960</name>
</gene>
<dbReference type="Proteomes" id="UP000700908">
    <property type="component" value="Unassembled WGS sequence"/>
</dbReference>
<organism evidence="1 2">
    <name type="scientific">Collinsella ureilytica</name>
    <dbReference type="NCBI Taxonomy" id="2869515"/>
    <lineage>
        <taxon>Bacteria</taxon>
        <taxon>Bacillati</taxon>
        <taxon>Actinomycetota</taxon>
        <taxon>Coriobacteriia</taxon>
        <taxon>Coriobacteriales</taxon>
        <taxon>Coriobacteriaceae</taxon>
        <taxon>Collinsella</taxon>
    </lineage>
</organism>
<dbReference type="InterPro" id="IPR032209">
    <property type="entry name" value="DUF5028"/>
</dbReference>
<dbReference type="RefSeq" id="WP_222199622.1">
    <property type="nucleotide sequence ID" value="NZ_JAIMFO010000007.1"/>
</dbReference>
<dbReference type="EMBL" id="JAIMFO010000007">
    <property type="protein sequence ID" value="MBY4797894.1"/>
    <property type="molecule type" value="Genomic_DNA"/>
</dbReference>
<keyword evidence="2" id="KW-1185">Reference proteome</keyword>
<sequence length="206" mass="23595">MRRKMLAAALLTFTVAAIAFRIWVVNQNQLSIPAEHYGMREWVELDGAFLFDYQEQTDGYAIKVTNASVMTAEEYVRAYAGESDVVPQDPTGDVIVLDLSIRNQGNSEGFIDILSQWLLGQRKDRTYQYDYDLWELAEPSMRDESGFKLVENSVYETHVPFVNATAPRYLESVSAWRRKPADDAYVDLVISNAPVRKMIRIPLKQM</sequence>
<dbReference type="Pfam" id="PF16431">
    <property type="entry name" value="DUF5028"/>
    <property type="match status" value="1"/>
</dbReference>
<comment type="caution">
    <text evidence="1">The sequence shown here is derived from an EMBL/GenBank/DDBJ whole genome shotgun (WGS) entry which is preliminary data.</text>
</comment>
<accession>A0ABS7MKJ6</accession>